<keyword evidence="2" id="KW-1185">Reference proteome</keyword>
<dbReference type="Proteomes" id="UP000708298">
    <property type="component" value="Unassembled WGS sequence"/>
</dbReference>
<dbReference type="Gene3D" id="3.20.20.80">
    <property type="entry name" value="Glycosidases"/>
    <property type="match status" value="1"/>
</dbReference>
<organism evidence="1 2">
    <name type="scientific">Acidisoma silvae</name>
    <dbReference type="NCBI Taxonomy" id="2802396"/>
    <lineage>
        <taxon>Bacteria</taxon>
        <taxon>Pseudomonadati</taxon>
        <taxon>Pseudomonadota</taxon>
        <taxon>Alphaproteobacteria</taxon>
        <taxon>Acetobacterales</taxon>
        <taxon>Acidocellaceae</taxon>
        <taxon>Acidisoma</taxon>
    </lineage>
</organism>
<protein>
    <submittedName>
        <fullName evidence="1">Uncharacterized protein</fullName>
    </submittedName>
</protein>
<evidence type="ECO:0000313" key="1">
    <source>
        <dbReference type="EMBL" id="MCB8876840.1"/>
    </source>
</evidence>
<accession>A0A964DZU1</accession>
<name>A0A964DZU1_9PROT</name>
<sequence length="401" mass="43639">MQPNRAIWTYPWDVQDLGLDAVATELRERAGLNRISLASAYHAGRFLQPRSPRRTTFSPEDGTIYFRPDPARWAQSRLQPQVASLVAESDVLRDLVAARDRTGLSVAAWTVCLHNSRLGAAYPDAATESVFGERYAHALCPSHPDARNYVCTLVEDLTHGCRVDAVELETIGFMGYRHGLHHEKDGVGLTAEDDLLLSLCFCPFCRDGAAKAGVDVESAAATARNWLSESFGRAVPTPRLPRLLTEGLAAFAPWPALHAYLLWRSVPVMSLIADIRARAHPDSAIHVIDLAAGWLGGVDQAGLRDVCDGLILCAYDIGPDEITRQTSEARRALGPDRYLGTGLRVFYPEVAGPDMLAERVDAAIRGGASGVNFYNYGLIPAARLDWIRAAGAGLSHHGFSC</sequence>
<evidence type="ECO:0000313" key="2">
    <source>
        <dbReference type="Proteomes" id="UP000708298"/>
    </source>
</evidence>
<reference evidence="1" key="2">
    <citation type="submission" date="2021-01" db="EMBL/GenBank/DDBJ databases">
        <authorList>
            <person name="Mieszkin S."/>
            <person name="Pouder E."/>
            <person name="Alain K."/>
        </authorList>
    </citation>
    <scope>NUCLEOTIDE SEQUENCE</scope>
    <source>
        <strain evidence="1">HW T2.11</strain>
    </source>
</reference>
<dbReference type="EMBL" id="JAESVB010000008">
    <property type="protein sequence ID" value="MCB8876840.1"/>
    <property type="molecule type" value="Genomic_DNA"/>
</dbReference>
<reference evidence="1" key="1">
    <citation type="journal article" date="2021" name="Microorganisms">
        <title>Acidisoma silvae sp. nov. and Acidisomacellulosilytica sp. nov., Two Acidophilic Bacteria Isolated from Decaying Wood, Hydrolyzing Cellulose and Producing Poly-3-hydroxybutyrate.</title>
        <authorList>
            <person name="Mieszkin S."/>
            <person name="Pouder E."/>
            <person name="Uroz S."/>
            <person name="Simon-Colin C."/>
            <person name="Alain K."/>
        </authorList>
    </citation>
    <scope>NUCLEOTIDE SEQUENCE</scope>
    <source>
        <strain evidence="1">HW T2.11</strain>
    </source>
</reference>
<gene>
    <name evidence="1" type="ORF">ASILVAE211_16730</name>
</gene>
<dbReference type="AlphaFoldDB" id="A0A964DZU1"/>
<proteinExistence type="predicted"/>
<dbReference type="RefSeq" id="WP_227322498.1">
    <property type="nucleotide sequence ID" value="NZ_JAESVB010000008.1"/>
</dbReference>
<comment type="caution">
    <text evidence="1">The sequence shown here is derived from an EMBL/GenBank/DDBJ whole genome shotgun (WGS) entry which is preliminary data.</text>
</comment>